<keyword evidence="7 10" id="KW-0342">GTP-binding</keyword>
<dbReference type="PANTHER" id="PTHR22960:SF0">
    <property type="entry name" value="MOLYBDENUM COFACTOR BIOSYNTHESIS PROTEIN 1"/>
    <property type="match status" value="1"/>
</dbReference>
<comment type="caution">
    <text evidence="12">The sequence shown here is derived from an EMBL/GenBank/DDBJ whole genome shotgun (WGS) entry which is preliminary data.</text>
</comment>
<dbReference type="SUPFAM" id="SSF102114">
    <property type="entry name" value="Radical SAM enzymes"/>
    <property type="match status" value="1"/>
</dbReference>
<comment type="catalytic activity">
    <reaction evidence="10">
        <text>GTP + AH2 + S-adenosyl-L-methionine = (8S)-3',8-cyclo-7,8-dihydroguanosine 5'-triphosphate + 5'-deoxyadenosine + L-methionine + A + H(+)</text>
        <dbReference type="Rhea" id="RHEA:49576"/>
        <dbReference type="ChEBI" id="CHEBI:13193"/>
        <dbReference type="ChEBI" id="CHEBI:15378"/>
        <dbReference type="ChEBI" id="CHEBI:17319"/>
        <dbReference type="ChEBI" id="CHEBI:17499"/>
        <dbReference type="ChEBI" id="CHEBI:37565"/>
        <dbReference type="ChEBI" id="CHEBI:57844"/>
        <dbReference type="ChEBI" id="CHEBI:59789"/>
        <dbReference type="ChEBI" id="CHEBI:131766"/>
        <dbReference type="EC" id="4.1.99.22"/>
    </reaction>
</comment>
<feature type="binding site" evidence="10">
    <location>
        <position position="26"/>
    </location>
    <ligand>
        <name>S-adenosyl-L-methionine</name>
        <dbReference type="ChEBI" id="CHEBI:59789"/>
    </ligand>
</feature>
<dbReference type="GO" id="GO:0006777">
    <property type="term" value="P:Mo-molybdopterin cofactor biosynthetic process"/>
    <property type="evidence" value="ECO:0007669"/>
    <property type="project" value="UniProtKB-UniRule"/>
</dbReference>
<dbReference type="EC" id="4.1.99.22" evidence="10"/>
<evidence type="ECO:0000256" key="1">
    <source>
        <dbReference type="ARBA" id="ARBA00022485"/>
    </source>
</evidence>
<dbReference type="InterPro" id="IPR007197">
    <property type="entry name" value="rSAM"/>
</dbReference>
<reference evidence="12 13" key="1">
    <citation type="submission" date="2019-03" db="EMBL/GenBank/DDBJ databases">
        <title>Genomic Encyclopedia of Type Strains, Phase IV (KMG-IV): sequencing the most valuable type-strain genomes for metagenomic binning, comparative biology and taxonomic classification.</title>
        <authorList>
            <person name="Goeker M."/>
        </authorList>
    </citation>
    <scope>NUCLEOTIDE SEQUENCE [LARGE SCALE GENOMIC DNA]</scope>
    <source>
        <strain evidence="12 13">DSM 24176</strain>
    </source>
</reference>
<evidence type="ECO:0000256" key="6">
    <source>
        <dbReference type="ARBA" id="ARBA00023014"/>
    </source>
</evidence>
<feature type="binding site" evidence="10">
    <location>
        <position position="94"/>
    </location>
    <ligand>
        <name>GTP</name>
        <dbReference type="ChEBI" id="CHEBI:37565"/>
    </ligand>
</feature>
<keyword evidence="13" id="KW-1185">Reference proteome</keyword>
<evidence type="ECO:0000313" key="13">
    <source>
        <dbReference type="Proteomes" id="UP000294545"/>
    </source>
</evidence>
<evidence type="ECO:0000256" key="3">
    <source>
        <dbReference type="ARBA" id="ARBA00022723"/>
    </source>
</evidence>
<evidence type="ECO:0000256" key="9">
    <source>
        <dbReference type="ARBA" id="ARBA00023239"/>
    </source>
</evidence>
<dbReference type="Proteomes" id="UP000294545">
    <property type="component" value="Unassembled WGS sequence"/>
</dbReference>
<dbReference type="InterPro" id="IPR006638">
    <property type="entry name" value="Elp3/MiaA/NifB-like_rSAM"/>
</dbReference>
<dbReference type="InterPro" id="IPR013785">
    <property type="entry name" value="Aldolase_TIM"/>
</dbReference>
<dbReference type="InterPro" id="IPR058240">
    <property type="entry name" value="rSAM_sf"/>
</dbReference>
<comment type="function">
    <text evidence="10">Catalyzes the cyclization of GTP to (8S)-3',8-cyclo-7,8-dihydroguanosine 5'-triphosphate.</text>
</comment>
<feature type="binding site" evidence="10">
    <location>
        <position position="20"/>
    </location>
    <ligand>
        <name>[4Fe-4S] cluster</name>
        <dbReference type="ChEBI" id="CHEBI:49883"/>
        <label>1</label>
        <note>4Fe-4S-S-AdoMet</note>
    </ligand>
</feature>
<evidence type="ECO:0000256" key="2">
    <source>
        <dbReference type="ARBA" id="ARBA00022691"/>
    </source>
</evidence>
<proteinExistence type="inferred from homology"/>
<dbReference type="InterPro" id="IPR050105">
    <property type="entry name" value="MoCo_biosynth_MoaA/MoaC"/>
</dbReference>
<keyword evidence="3 10" id="KW-0479">Metal-binding</keyword>
<evidence type="ECO:0000313" key="12">
    <source>
        <dbReference type="EMBL" id="TCK97744.1"/>
    </source>
</evidence>
<dbReference type="Pfam" id="PF06463">
    <property type="entry name" value="Mob_synth_C"/>
    <property type="match status" value="1"/>
</dbReference>
<accession>A0A4R1N176</accession>
<evidence type="ECO:0000256" key="8">
    <source>
        <dbReference type="ARBA" id="ARBA00023150"/>
    </source>
</evidence>
<dbReference type="EMBL" id="SMGQ01000011">
    <property type="protein sequence ID" value="TCK97744.1"/>
    <property type="molecule type" value="Genomic_DNA"/>
</dbReference>
<dbReference type="GO" id="GO:0046872">
    <property type="term" value="F:metal ion binding"/>
    <property type="evidence" value="ECO:0007669"/>
    <property type="project" value="UniProtKB-KW"/>
</dbReference>
<comment type="similarity">
    <text evidence="10">Belongs to the radical SAM superfamily. MoaA family.</text>
</comment>
<dbReference type="GO" id="GO:0051539">
    <property type="term" value="F:4 iron, 4 sulfur cluster binding"/>
    <property type="evidence" value="ECO:0007669"/>
    <property type="project" value="UniProtKB-UniRule"/>
</dbReference>
<feature type="binding site" evidence="10">
    <location>
        <begin position="255"/>
        <end position="257"/>
    </location>
    <ligand>
        <name>GTP</name>
        <dbReference type="ChEBI" id="CHEBI:37565"/>
    </ligand>
</feature>
<evidence type="ECO:0000256" key="5">
    <source>
        <dbReference type="ARBA" id="ARBA00023004"/>
    </source>
</evidence>
<evidence type="ECO:0000256" key="7">
    <source>
        <dbReference type="ARBA" id="ARBA00023134"/>
    </source>
</evidence>
<feature type="binding site" evidence="10">
    <location>
        <position position="253"/>
    </location>
    <ligand>
        <name>[4Fe-4S] cluster</name>
        <dbReference type="ChEBI" id="CHEBI:49883"/>
        <label>2</label>
        <note>4Fe-4S-substrate</note>
    </ligand>
</feature>
<evidence type="ECO:0000259" key="11">
    <source>
        <dbReference type="PROSITE" id="PS51918"/>
    </source>
</evidence>
<keyword evidence="9 10" id="KW-0456">Lyase</keyword>
<dbReference type="UniPathway" id="UPA00344"/>
<organism evidence="12 13">
    <name type="scientific">Natranaerovirga hydrolytica</name>
    <dbReference type="NCBI Taxonomy" id="680378"/>
    <lineage>
        <taxon>Bacteria</taxon>
        <taxon>Bacillati</taxon>
        <taxon>Bacillota</taxon>
        <taxon>Clostridia</taxon>
        <taxon>Lachnospirales</taxon>
        <taxon>Natranaerovirgaceae</taxon>
        <taxon>Natranaerovirga</taxon>
    </lineage>
</organism>
<feature type="binding site" evidence="10">
    <location>
        <position position="189"/>
    </location>
    <ligand>
        <name>S-adenosyl-L-methionine</name>
        <dbReference type="ChEBI" id="CHEBI:59789"/>
    </ligand>
</feature>
<comment type="cofactor">
    <cofactor evidence="10">
        <name>[4Fe-4S] cluster</name>
        <dbReference type="ChEBI" id="CHEBI:49883"/>
    </cofactor>
    <text evidence="10">Binds 2 [4Fe-4S] clusters. Binds 1 [4Fe-4S] cluster coordinated with 3 cysteines and an exchangeable S-adenosyl-L-methionine and 1 [4Fe-4S] cluster coordinated with 3 cysteines and the GTP-derived substrate.</text>
</comment>
<feature type="binding site" evidence="10">
    <location>
        <position position="24"/>
    </location>
    <ligand>
        <name>[4Fe-4S] cluster</name>
        <dbReference type="ChEBI" id="CHEBI:49883"/>
        <label>1</label>
        <note>4Fe-4S-S-AdoMet</note>
    </ligand>
</feature>
<dbReference type="SFLD" id="SFLDS00029">
    <property type="entry name" value="Radical_SAM"/>
    <property type="match status" value="1"/>
</dbReference>
<keyword evidence="1 10" id="KW-0004">4Fe-4S</keyword>
<dbReference type="NCBIfam" id="NF001199">
    <property type="entry name" value="PRK00164.2-1"/>
    <property type="match status" value="1"/>
</dbReference>
<dbReference type="RefSeq" id="WP_132279021.1">
    <property type="nucleotide sequence ID" value="NZ_SMGQ01000011.1"/>
</dbReference>
<feature type="binding site" evidence="10">
    <location>
        <position position="13"/>
    </location>
    <ligand>
        <name>GTP</name>
        <dbReference type="ChEBI" id="CHEBI:37565"/>
    </ligand>
</feature>
<dbReference type="NCBIfam" id="TIGR02666">
    <property type="entry name" value="moaA"/>
    <property type="match status" value="1"/>
</dbReference>
<dbReference type="OrthoDB" id="9763993at2"/>
<feature type="binding site" evidence="10">
    <location>
        <position position="155"/>
    </location>
    <ligand>
        <name>GTP</name>
        <dbReference type="ChEBI" id="CHEBI:37565"/>
    </ligand>
</feature>
<keyword evidence="8 10" id="KW-0501">Molybdenum cofactor biosynthesis</keyword>
<gene>
    <name evidence="10" type="primary">moaA</name>
    <name evidence="12" type="ORF">EDC19_0146</name>
</gene>
<feature type="binding site" evidence="10">
    <location>
        <position position="118"/>
    </location>
    <ligand>
        <name>S-adenosyl-L-methionine</name>
        <dbReference type="ChEBI" id="CHEBI:59789"/>
    </ligand>
</feature>
<dbReference type="GO" id="GO:0061799">
    <property type="term" value="F:cyclic pyranopterin monophosphate synthase activity"/>
    <property type="evidence" value="ECO:0007669"/>
    <property type="project" value="TreeGrafter"/>
</dbReference>
<dbReference type="GO" id="GO:0005525">
    <property type="term" value="F:GTP binding"/>
    <property type="evidence" value="ECO:0007669"/>
    <property type="project" value="UniProtKB-UniRule"/>
</dbReference>
<protein>
    <recommendedName>
        <fullName evidence="10">GTP 3',8-cyclase</fullName>
        <ecNumber evidence="10">4.1.99.22</ecNumber>
    </recommendedName>
    <alternativeName>
        <fullName evidence="10">Molybdenum cofactor biosynthesis protein A</fullName>
    </alternativeName>
</protein>
<comment type="subunit">
    <text evidence="10">Monomer and homodimer.</text>
</comment>
<feature type="binding site" evidence="10">
    <location>
        <position position="250"/>
    </location>
    <ligand>
        <name>[4Fe-4S] cluster</name>
        <dbReference type="ChEBI" id="CHEBI:49883"/>
        <label>2</label>
        <note>4Fe-4S-substrate</note>
    </ligand>
</feature>
<dbReference type="HAMAP" id="MF_01225_B">
    <property type="entry name" value="MoaA_B"/>
    <property type="match status" value="1"/>
</dbReference>
<dbReference type="InterPro" id="IPR013483">
    <property type="entry name" value="MoaA"/>
</dbReference>
<dbReference type="PANTHER" id="PTHR22960">
    <property type="entry name" value="MOLYBDOPTERIN COFACTOR SYNTHESIS PROTEIN A"/>
    <property type="match status" value="1"/>
</dbReference>
<dbReference type="InterPro" id="IPR040064">
    <property type="entry name" value="MoaA-like"/>
</dbReference>
<evidence type="ECO:0000256" key="4">
    <source>
        <dbReference type="ARBA" id="ARBA00022741"/>
    </source>
</evidence>
<keyword evidence="4 10" id="KW-0547">Nucleotide-binding</keyword>
<comment type="pathway">
    <text evidence="10">Cofactor biosynthesis; molybdopterin biosynthesis.</text>
</comment>
<keyword evidence="5 10" id="KW-0408">Iron</keyword>
<dbReference type="SFLD" id="SFLDG01383">
    <property type="entry name" value="cyclic_pyranopterin_phosphate"/>
    <property type="match status" value="1"/>
</dbReference>
<dbReference type="Gene3D" id="3.20.20.70">
    <property type="entry name" value="Aldolase class I"/>
    <property type="match status" value="1"/>
</dbReference>
<dbReference type="AlphaFoldDB" id="A0A4R1N176"/>
<dbReference type="InterPro" id="IPR010505">
    <property type="entry name" value="MoaA_twitch"/>
</dbReference>
<dbReference type="GO" id="GO:0061798">
    <property type="term" value="F:GTP 3',8'-cyclase activity"/>
    <property type="evidence" value="ECO:0007669"/>
    <property type="project" value="UniProtKB-UniRule"/>
</dbReference>
<keyword evidence="2 10" id="KW-0949">S-adenosyl-L-methionine</keyword>
<keyword evidence="6 10" id="KW-0411">Iron-sulfur</keyword>
<feature type="domain" description="Radical SAM core" evidence="11">
    <location>
        <begin position="4"/>
        <end position="222"/>
    </location>
</feature>
<dbReference type="PROSITE" id="PS51918">
    <property type="entry name" value="RADICAL_SAM"/>
    <property type="match status" value="1"/>
</dbReference>
<dbReference type="Pfam" id="PF04055">
    <property type="entry name" value="Radical_SAM"/>
    <property type="match status" value="1"/>
</dbReference>
<sequence>MKDNYGRTINYLRVSVTNRCNLKCQYCIPKSMTYKENEKALLSLDELYQVIKAYCEIGINKVRITGGEPLVREGIIEWISRVSKLPQIKDLAMTTNGVLLKKYAKDLKEAGLNRLNISLDSLDPDSYKSITGGGQLSSVLEGIQTAQMVGLAEIKINTVLIKDFNDHCITSFVDWTKKEAIDVRFIELMPIGEGIQWSKDRFVSAETVLKKVPELYKIETLDQSSPATYYQLPDGKGKVGLIKPVSCKFCNRCNRMRLTAEGKIKYCLLSEETFDMKKSLRNEKEINGAVKKTILNKPKDHQLESNSYITTNMFNIGG</sequence>
<dbReference type="CDD" id="cd01335">
    <property type="entry name" value="Radical_SAM"/>
    <property type="match status" value="1"/>
</dbReference>
<dbReference type="SMART" id="SM00729">
    <property type="entry name" value="Elp3"/>
    <property type="match status" value="1"/>
</dbReference>
<evidence type="ECO:0000256" key="10">
    <source>
        <dbReference type="HAMAP-Rule" id="MF_01225"/>
    </source>
</evidence>
<feature type="binding site" evidence="10">
    <location>
        <position position="67"/>
    </location>
    <ligand>
        <name>S-adenosyl-L-methionine</name>
        <dbReference type="ChEBI" id="CHEBI:59789"/>
    </ligand>
</feature>
<name>A0A4R1N176_9FIRM</name>
<dbReference type="SFLD" id="SFLDG01386">
    <property type="entry name" value="main_SPASM_domain-containing"/>
    <property type="match status" value="1"/>
</dbReference>
<dbReference type="SFLD" id="SFLDG01067">
    <property type="entry name" value="SPASM/twitch_domain_containing"/>
    <property type="match status" value="1"/>
</dbReference>
<dbReference type="CDD" id="cd21117">
    <property type="entry name" value="Twitch_MoaA"/>
    <property type="match status" value="1"/>
</dbReference>
<feature type="binding site" evidence="10">
    <location>
        <position position="27"/>
    </location>
    <ligand>
        <name>[4Fe-4S] cluster</name>
        <dbReference type="ChEBI" id="CHEBI:49883"/>
        <label>1</label>
        <note>4Fe-4S-S-AdoMet</note>
    </ligand>
</feature>
<dbReference type="GO" id="GO:1904047">
    <property type="term" value="F:S-adenosyl-L-methionine binding"/>
    <property type="evidence" value="ECO:0007669"/>
    <property type="project" value="UniProtKB-UniRule"/>
</dbReference>
<feature type="binding site" evidence="10">
    <location>
        <position position="267"/>
    </location>
    <ligand>
        <name>[4Fe-4S] cluster</name>
        <dbReference type="ChEBI" id="CHEBI:49883"/>
        <label>2</label>
        <note>4Fe-4S-substrate</note>
    </ligand>
</feature>
<feature type="binding site" evidence="10">
    <location>
        <position position="63"/>
    </location>
    <ligand>
        <name>GTP</name>
        <dbReference type="ChEBI" id="CHEBI:37565"/>
    </ligand>
</feature>